<keyword evidence="5" id="KW-0804">Transcription</keyword>
<dbReference type="PROSITE" id="PS50949">
    <property type="entry name" value="HTH_GNTR"/>
    <property type="match status" value="1"/>
</dbReference>
<dbReference type="Gene3D" id="1.10.10.10">
    <property type="entry name" value="Winged helix-like DNA-binding domain superfamily/Winged helix DNA-binding domain"/>
    <property type="match status" value="1"/>
</dbReference>
<comment type="similarity">
    <text evidence="1">In the C-terminal section; belongs to the class-I pyridoxal-phosphate-dependent aminotransferase family.</text>
</comment>
<organism evidence="8 9">
    <name type="scientific">Actinomadura miaoliensis</name>
    <dbReference type="NCBI Taxonomy" id="430685"/>
    <lineage>
        <taxon>Bacteria</taxon>
        <taxon>Bacillati</taxon>
        <taxon>Actinomycetota</taxon>
        <taxon>Actinomycetes</taxon>
        <taxon>Streptosporangiales</taxon>
        <taxon>Thermomonosporaceae</taxon>
        <taxon>Actinomadura</taxon>
    </lineage>
</organism>
<dbReference type="PRINTS" id="PR00035">
    <property type="entry name" value="HTHGNTR"/>
</dbReference>
<dbReference type="EMBL" id="BAAAZG010000001">
    <property type="protein sequence ID" value="GAA4056420.1"/>
    <property type="molecule type" value="Genomic_DNA"/>
</dbReference>
<comment type="caution">
    <text evidence="8">The sequence shown here is derived from an EMBL/GenBank/DDBJ whole genome shotgun (WGS) entry which is preliminary data.</text>
</comment>
<dbReference type="InterPro" id="IPR036390">
    <property type="entry name" value="WH_DNA-bd_sf"/>
</dbReference>
<evidence type="ECO:0000313" key="9">
    <source>
        <dbReference type="Proteomes" id="UP001500683"/>
    </source>
</evidence>
<accession>A0ABP7V0Y4</accession>
<evidence type="ECO:0000256" key="5">
    <source>
        <dbReference type="ARBA" id="ARBA00023163"/>
    </source>
</evidence>
<dbReference type="InterPro" id="IPR004839">
    <property type="entry name" value="Aminotransferase_I/II_large"/>
</dbReference>
<evidence type="ECO:0000256" key="4">
    <source>
        <dbReference type="ARBA" id="ARBA00023125"/>
    </source>
</evidence>
<dbReference type="InterPro" id="IPR051446">
    <property type="entry name" value="HTH_trans_reg/aminotransferase"/>
</dbReference>
<dbReference type="SUPFAM" id="SSF53383">
    <property type="entry name" value="PLP-dependent transferases"/>
    <property type="match status" value="1"/>
</dbReference>
<dbReference type="RefSeq" id="WP_344939893.1">
    <property type="nucleotide sequence ID" value="NZ_BAAAZG010000001.1"/>
</dbReference>
<dbReference type="PANTHER" id="PTHR46577">
    <property type="entry name" value="HTH-TYPE TRANSCRIPTIONAL REGULATORY PROTEIN GABR"/>
    <property type="match status" value="1"/>
</dbReference>
<evidence type="ECO:0000256" key="2">
    <source>
        <dbReference type="ARBA" id="ARBA00022898"/>
    </source>
</evidence>
<dbReference type="SUPFAM" id="SSF46785">
    <property type="entry name" value="Winged helix' DNA-binding domain"/>
    <property type="match status" value="1"/>
</dbReference>
<keyword evidence="4" id="KW-0238">DNA-binding</keyword>
<keyword evidence="8" id="KW-0032">Aminotransferase</keyword>
<keyword evidence="9" id="KW-1185">Reference proteome</keyword>
<dbReference type="Pfam" id="PF00155">
    <property type="entry name" value="Aminotran_1_2"/>
    <property type="match status" value="1"/>
</dbReference>
<gene>
    <name evidence="8" type="ORF">GCM10022214_05060</name>
</gene>
<feature type="domain" description="HTH gntR-type" evidence="7">
    <location>
        <begin position="20"/>
        <end position="88"/>
    </location>
</feature>
<proteinExistence type="inferred from homology"/>
<evidence type="ECO:0000259" key="7">
    <source>
        <dbReference type="PROSITE" id="PS50949"/>
    </source>
</evidence>
<dbReference type="Proteomes" id="UP001500683">
    <property type="component" value="Unassembled WGS sequence"/>
</dbReference>
<dbReference type="GO" id="GO:0008483">
    <property type="term" value="F:transaminase activity"/>
    <property type="evidence" value="ECO:0007669"/>
    <property type="project" value="UniProtKB-KW"/>
</dbReference>
<dbReference type="CDD" id="cd00609">
    <property type="entry name" value="AAT_like"/>
    <property type="match status" value="1"/>
</dbReference>
<dbReference type="Pfam" id="PF00392">
    <property type="entry name" value="GntR"/>
    <property type="match status" value="1"/>
</dbReference>
<dbReference type="PANTHER" id="PTHR46577:SF1">
    <property type="entry name" value="HTH-TYPE TRANSCRIPTIONAL REGULATORY PROTEIN GABR"/>
    <property type="match status" value="1"/>
</dbReference>
<keyword evidence="2" id="KW-0663">Pyridoxal phosphate</keyword>
<sequence length="468" mass="51178">MPGDWTSSAVDLHLDLDMSAGRRSGLEHALREAIRDGRLAPRTRLPSTRALARELGIARGTVIAAYDQLVAEGYLNTRQGSGTTVGEVPPVSAGSPTPEADPVSPRHDLRPGRPDLSAFPARAWLRAARRVLTNATAELYALGDPRGRVELRAALTDYLGRARGVLATPDRIVITNGYSQALNLLARVLTESGVTAIALEEPSHPYYRDLIRRTGLRIVSLPVDDLGARTDLLGGTEFAEAGAVVLTPSHQYPTGATLHPSRRHALTEWARTPGRLVIEDDYDGEFRYDRQPVGAVQGMSPHAVAYIGTASKTLAPALRLGWMVLPDHLVEPVTEAKRYADAQTESLNQVILAELIGSHAYERHIRTGRLRYRERRDLLVNRLRRHAPQVEVRGIAAGLHAFIRLPATGPDEEEIVTRAMTQRLAFNRLADHWHRPGDHPQGIIVGYSTPSQNAYPAALDALCQALTA</sequence>
<dbReference type="InterPro" id="IPR015424">
    <property type="entry name" value="PyrdxlP-dep_Trfase"/>
</dbReference>
<dbReference type="InterPro" id="IPR036388">
    <property type="entry name" value="WH-like_DNA-bd_sf"/>
</dbReference>
<evidence type="ECO:0000256" key="1">
    <source>
        <dbReference type="ARBA" id="ARBA00005384"/>
    </source>
</evidence>
<evidence type="ECO:0000256" key="3">
    <source>
        <dbReference type="ARBA" id="ARBA00023015"/>
    </source>
</evidence>
<dbReference type="SMART" id="SM00345">
    <property type="entry name" value="HTH_GNTR"/>
    <property type="match status" value="1"/>
</dbReference>
<dbReference type="Gene3D" id="3.40.640.10">
    <property type="entry name" value="Type I PLP-dependent aspartate aminotransferase-like (Major domain)"/>
    <property type="match status" value="1"/>
</dbReference>
<evidence type="ECO:0000256" key="6">
    <source>
        <dbReference type="SAM" id="MobiDB-lite"/>
    </source>
</evidence>
<name>A0ABP7V0Y4_9ACTN</name>
<keyword evidence="8" id="KW-0808">Transferase</keyword>
<dbReference type="InterPro" id="IPR015421">
    <property type="entry name" value="PyrdxlP-dep_Trfase_major"/>
</dbReference>
<reference evidence="9" key="1">
    <citation type="journal article" date="2019" name="Int. J. Syst. Evol. Microbiol.">
        <title>The Global Catalogue of Microorganisms (GCM) 10K type strain sequencing project: providing services to taxonomists for standard genome sequencing and annotation.</title>
        <authorList>
            <consortium name="The Broad Institute Genomics Platform"/>
            <consortium name="The Broad Institute Genome Sequencing Center for Infectious Disease"/>
            <person name="Wu L."/>
            <person name="Ma J."/>
        </authorList>
    </citation>
    <scope>NUCLEOTIDE SEQUENCE [LARGE SCALE GENOMIC DNA]</scope>
    <source>
        <strain evidence="9">JCM 16702</strain>
    </source>
</reference>
<dbReference type="InterPro" id="IPR000524">
    <property type="entry name" value="Tscrpt_reg_HTH_GntR"/>
</dbReference>
<feature type="region of interest" description="Disordered" evidence="6">
    <location>
        <begin position="79"/>
        <end position="113"/>
    </location>
</feature>
<evidence type="ECO:0000313" key="8">
    <source>
        <dbReference type="EMBL" id="GAA4056420.1"/>
    </source>
</evidence>
<feature type="compositionally biased region" description="Basic and acidic residues" evidence="6">
    <location>
        <begin position="104"/>
        <end position="113"/>
    </location>
</feature>
<keyword evidence="3" id="KW-0805">Transcription regulation</keyword>
<protein>
    <submittedName>
        <fullName evidence="8">PLP-dependent aminotransferase family protein</fullName>
    </submittedName>
</protein>
<dbReference type="CDD" id="cd07377">
    <property type="entry name" value="WHTH_GntR"/>
    <property type="match status" value="1"/>
</dbReference>